<name>A0A2M8L7L4_9BACT</name>
<accession>A0A2M8L7L4</accession>
<dbReference type="AlphaFoldDB" id="A0A2M8L7L4"/>
<proteinExistence type="predicted"/>
<evidence type="ECO:0000313" key="1">
    <source>
        <dbReference type="EMBL" id="PJE70197.1"/>
    </source>
</evidence>
<evidence type="ECO:0000313" key="2">
    <source>
        <dbReference type="Proteomes" id="UP000231579"/>
    </source>
</evidence>
<comment type="caution">
    <text evidence="1">The sequence shown here is derived from an EMBL/GenBank/DDBJ whole genome shotgun (WGS) entry which is preliminary data.</text>
</comment>
<dbReference type="Proteomes" id="UP000231579">
    <property type="component" value="Unassembled WGS sequence"/>
</dbReference>
<sequence length="103" mass="11215">FFANTTDTFGTSCEVLGCFVCGGDNYDKRHTLTAKVENEATGMRISDVCFGQWGTKIREDNAGWTITVAACQKHLNALKKLRCLANDGYIAPSLVKALIAEHA</sequence>
<organism evidence="1 2">
    <name type="scientific">Candidatus Shapirobacteria bacterium CG10_big_fil_rev_8_21_14_0_10_48_15</name>
    <dbReference type="NCBI Taxonomy" id="1974484"/>
    <lineage>
        <taxon>Bacteria</taxon>
        <taxon>Candidatus Shapironibacteriota</taxon>
    </lineage>
</organism>
<protein>
    <submittedName>
        <fullName evidence="1">Uncharacterized protein</fullName>
    </submittedName>
</protein>
<dbReference type="EMBL" id="PFEM01000012">
    <property type="protein sequence ID" value="PJE70197.1"/>
    <property type="molecule type" value="Genomic_DNA"/>
</dbReference>
<feature type="non-terminal residue" evidence="1">
    <location>
        <position position="1"/>
    </location>
</feature>
<gene>
    <name evidence="1" type="ORF">COU97_00905</name>
</gene>
<reference evidence="2" key="1">
    <citation type="submission" date="2017-09" db="EMBL/GenBank/DDBJ databases">
        <title>Depth-based differentiation of microbial function through sediment-hosted aquifers and enrichment of novel symbionts in the deep terrestrial subsurface.</title>
        <authorList>
            <person name="Probst A.J."/>
            <person name="Ladd B."/>
            <person name="Jarett J.K."/>
            <person name="Geller-Mcgrath D.E."/>
            <person name="Sieber C.M.K."/>
            <person name="Emerson J.B."/>
            <person name="Anantharaman K."/>
            <person name="Thomas B.C."/>
            <person name="Malmstrom R."/>
            <person name="Stieglmeier M."/>
            <person name="Klingl A."/>
            <person name="Woyke T."/>
            <person name="Ryan C.M."/>
            <person name="Banfield J.F."/>
        </authorList>
    </citation>
    <scope>NUCLEOTIDE SEQUENCE [LARGE SCALE GENOMIC DNA]</scope>
</reference>